<accession>A0A7W7GLV0</accession>
<evidence type="ECO:0000313" key="2">
    <source>
        <dbReference type="EMBL" id="MBB4717020.1"/>
    </source>
</evidence>
<comment type="caution">
    <text evidence="2">The sequence shown here is derived from an EMBL/GenBank/DDBJ whole genome shotgun (WGS) entry which is preliminary data.</text>
</comment>
<reference evidence="2 3" key="1">
    <citation type="submission" date="2020-08" db="EMBL/GenBank/DDBJ databases">
        <title>Sequencing the genomes of 1000 actinobacteria strains.</title>
        <authorList>
            <person name="Klenk H.-P."/>
        </authorList>
    </citation>
    <scope>NUCLEOTIDE SEQUENCE [LARGE SCALE GENOMIC DNA]</scope>
    <source>
        <strain evidence="2 3">DSM 40483</strain>
    </source>
</reference>
<feature type="region of interest" description="Disordered" evidence="1">
    <location>
        <begin position="1"/>
        <end position="35"/>
    </location>
</feature>
<organism evidence="2 3">
    <name type="scientific">Streptomyces luteogriseus</name>
    <dbReference type="NCBI Taxonomy" id="68233"/>
    <lineage>
        <taxon>Bacteria</taxon>
        <taxon>Bacillati</taxon>
        <taxon>Actinomycetota</taxon>
        <taxon>Actinomycetes</taxon>
        <taxon>Kitasatosporales</taxon>
        <taxon>Streptomycetaceae</taxon>
        <taxon>Streptomyces</taxon>
    </lineage>
</organism>
<protein>
    <submittedName>
        <fullName evidence="2">Uncharacterized protein</fullName>
    </submittedName>
</protein>
<dbReference type="Proteomes" id="UP000565089">
    <property type="component" value="Unassembled WGS sequence"/>
</dbReference>
<evidence type="ECO:0000313" key="3">
    <source>
        <dbReference type="Proteomes" id="UP000565089"/>
    </source>
</evidence>
<dbReference type="AlphaFoldDB" id="A0A7W7GLV0"/>
<proteinExistence type="predicted"/>
<sequence>MPVAARLGAVAEPLRRPKTGSMTKKATAARRYPGE</sequence>
<dbReference type="EMBL" id="JACHMS010000001">
    <property type="protein sequence ID" value="MBB4717020.1"/>
    <property type="molecule type" value="Genomic_DNA"/>
</dbReference>
<evidence type="ECO:0000256" key="1">
    <source>
        <dbReference type="SAM" id="MobiDB-lite"/>
    </source>
</evidence>
<keyword evidence="3" id="KW-1185">Reference proteome</keyword>
<gene>
    <name evidence="2" type="ORF">BJ965_006902</name>
</gene>
<name>A0A7W7GLV0_9ACTN</name>